<dbReference type="PANTHER" id="PTHR16121">
    <property type="entry name" value="CAP-SPECIFIC MRNA (NUCLEOSIDE-2'-O-)-METHYLTRANSFERASE 1-RELATED"/>
    <property type="match status" value="1"/>
</dbReference>
<dbReference type="GO" id="GO:0006370">
    <property type="term" value="P:7-methylguanosine mRNA capping"/>
    <property type="evidence" value="ECO:0007669"/>
    <property type="project" value="UniProtKB-ARBA"/>
</dbReference>
<sequence length="380" mass="44964">MVYSNLLIHNNILDKSHFYIKNHNKKHITPYLSKTLHKYLSNVKKLIEECHEEWDNKKKITNPYEYIHTLIVHKRISVSLYKPLSRSFFKLIELSNTHYLLSDYTKTNINTFSLAEGPGGFIEALMWLRNNKEDNYYGITLLSNDKNIPGWRKSNNIINNKQFILVKGETKDGNILQPKNLEYCYRRYKNHFELITADGGFDFSINFNNQEIMSSKLILAEVLYALLLQKEHGNFILKIFDSFTLLVSEIIYILSCFYTKVYISKPNTSRYANSEKYIVCKQFKLKDSSIYFETFYNLLRQINEKSYIYSILSFKLPYNFIVKLEEINILLGEQQISTILNTIHLIKSPEAFKVDEMVQKHVQKCIAWCKKHNIEYNKTL</sequence>
<dbReference type="Gene3D" id="3.40.50.12760">
    <property type="match status" value="1"/>
</dbReference>
<dbReference type="GO" id="GO:0004483">
    <property type="term" value="F:methyltransferase cap1 activity"/>
    <property type="evidence" value="ECO:0007669"/>
    <property type="project" value="TreeGrafter"/>
</dbReference>
<protein>
    <submittedName>
        <fullName evidence="2">FtsJ-like methyltransferase</fullName>
    </submittedName>
</protein>
<dbReference type="EMBL" id="MN448303">
    <property type="protein sequence ID" value="QFG75198.1"/>
    <property type="molecule type" value="Genomic_DNA"/>
</dbReference>
<dbReference type="InterPro" id="IPR002877">
    <property type="entry name" value="RNA_MeTrfase_FtsJ_dom"/>
</dbReference>
<evidence type="ECO:0000259" key="1">
    <source>
        <dbReference type="Pfam" id="PF01728"/>
    </source>
</evidence>
<dbReference type="PANTHER" id="PTHR16121:SF0">
    <property type="entry name" value="CAP-SPECIFIC MRNA (NUCLEOSIDE-2'-O-)-METHYLTRANSFERASE 1"/>
    <property type="match status" value="1"/>
</dbReference>
<organism evidence="2">
    <name type="scientific">Megaviridae environmental sample</name>
    <dbReference type="NCBI Taxonomy" id="1737588"/>
    <lineage>
        <taxon>Viruses</taxon>
        <taxon>Varidnaviria</taxon>
        <taxon>Bamfordvirae</taxon>
        <taxon>Nucleocytoviricota</taxon>
        <taxon>Megaviricetes</taxon>
        <taxon>Imitervirales</taxon>
        <taxon>Mimiviridae</taxon>
        <taxon>environmental samples</taxon>
    </lineage>
</organism>
<accession>A0A5J6VMR9</accession>
<name>A0A5J6VMR9_9VIRU</name>
<proteinExistence type="predicted"/>
<dbReference type="SUPFAM" id="SSF53335">
    <property type="entry name" value="S-adenosyl-L-methionine-dependent methyltransferases"/>
    <property type="match status" value="1"/>
</dbReference>
<keyword evidence="2" id="KW-0808">Transferase</keyword>
<dbReference type="InterPro" id="IPR050851">
    <property type="entry name" value="mRNA_Cap_2O-Ribose_MeTrfase"/>
</dbReference>
<feature type="domain" description="Ribosomal RNA methyltransferase FtsJ" evidence="1">
    <location>
        <begin position="85"/>
        <end position="283"/>
    </location>
</feature>
<keyword evidence="2" id="KW-0489">Methyltransferase</keyword>
<reference evidence="2" key="1">
    <citation type="journal article" date="2019" name="Philos. Trans. R. Soc. Lond., B, Biol. Sci.">
        <title>Targeted metagenomic recovery of four divergent viruses reveals shared and distinctive characteristics of giant viruses of marine eukaryotes.</title>
        <authorList>
            <person name="Needham D.M."/>
            <person name="Poirier C."/>
            <person name="Hehenberger E."/>
            <person name="Jimenez V."/>
            <person name="Swalwell J.E."/>
            <person name="Santoro A.E."/>
            <person name="Worden A.Z."/>
        </authorList>
    </citation>
    <scope>NUCLEOTIDE SEQUENCE</scope>
    <source>
        <strain evidence="2">OPacV-421</strain>
    </source>
</reference>
<dbReference type="InterPro" id="IPR029063">
    <property type="entry name" value="SAM-dependent_MTases_sf"/>
</dbReference>
<dbReference type="Pfam" id="PF01728">
    <property type="entry name" value="FtsJ"/>
    <property type="match status" value="1"/>
</dbReference>
<dbReference type="GO" id="GO:0032259">
    <property type="term" value="P:methylation"/>
    <property type="evidence" value="ECO:0007669"/>
    <property type="project" value="UniProtKB-KW"/>
</dbReference>
<evidence type="ECO:0000313" key="2">
    <source>
        <dbReference type="EMBL" id="QFG75198.1"/>
    </source>
</evidence>